<dbReference type="GO" id="GO:0016020">
    <property type="term" value="C:membrane"/>
    <property type="evidence" value="ECO:0007669"/>
    <property type="project" value="UniProtKB-SubCell"/>
</dbReference>
<evidence type="ECO:0000256" key="3">
    <source>
        <dbReference type="ARBA" id="ARBA00022692"/>
    </source>
</evidence>
<dbReference type="Pfam" id="PF00560">
    <property type="entry name" value="LRR_1"/>
    <property type="match status" value="2"/>
</dbReference>
<keyword evidence="2" id="KW-0433">Leucine-rich repeat</keyword>
<evidence type="ECO:0000256" key="8">
    <source>
        <dbReference type="ARBA" id="ARBA00023170"/>
    </source>
</evidence>
<sequence length="155" mass="17416">MGIFQLPNLRFLTIRFNPYLTGYYLEFQSGSQLELLLLGGTNFSGQLAESIGNLKSLKEFDVAGCNFSRAIPSSLGNLTKLNSLHLCYNKLHGPIPGFIYRLQNPEDLCLSFNFVNRTLDLNLLLKFRNLVTLQLSGNNLYLPNSQICYLSSAKT</sequence>
<organism evidence="10">
    <name type="scientific">Salix viminalis</name>
    <name type="common">Common osier</name>
    <name type="synonym">Basket willow</name>
    <dbReference type="NCBI Taxonomy" id="40686"/>
    <lineage>
        <taxon>Eukaryota</taxon>
        <taxon>Viridiplantae</taxon>
        <taxon>Streptophyta</taxon>
        <taxon>Embryophyta</taxon>
        <taxon>Tracheophyta</taxon>
        <taxon>Spermatophyta</taxon>
        <taxon>Magnoliopsida</taxon>
        <taxon>eudicotyledons</taxon>
        <taxon>Gunneridae</taxon>
        <taxon>Pentapetalae</taxon>
        <taxon>rosids</taxon>
        <taxon>fabids</taxon>
        <taxon>Malpighiales</taxon>
        <taxon>Salicaceae</taxon>
        <taxon>Saliceae</taxon>
        <taxon>Salix</taxon>
    </lineage>
</organism>
<keyword evidence="7" id="KW-0472">Membrane</keyword>
<evidence type="ECO:0000256" key="1">
    <source>
        <dbReference type="ARBA" id="ARBA00004479"/>
    </source>
</evidence>
<keyword evidence="8" id="KW-0675">Receptor</keyword>
<gene>
    <name evidence="10" type="ORF">SVIM_LOCUS385274</name>
</gene>
<dbReference type="PANTHER" id="PTHR48061">
    <property type="entry name" value="LEUCINE-RICH REPEAT RECEPTOR PROTEIN KINASE EMS1-LIKE-RELATED"/>
    <property type="match status" value="1"/>
</dbReference>
<keyword evidence="4" id="KW-0732">Signal</keyword>
<evidence type="ECO:0000256" key="5">
    <source>
        <dbReference type="ARBA" id="ARBA00022737"/>
    </source>
</evidence>
<reference evidence="10" key="1">
    <citation type="submission" date="2019-03" db="EMBL/GenBank/DDBJ databases">
        <authorList>
            <person name="Mank J."/>
            <person name="Almeida P."/>
        </authorList>
    </citation>
    <scope>NUCLEOTIDE SEQUENCE</scope>
    <source>
        <strain evidence="10">78183</strain>
    </source>
</reference>
<evidence type="ECO:0000256" key="2">
    <source>
        <dbReference type="ARBA" id="ARBA00022614"/>
    </source>
</evidence>
<dbReference type="AlphaFoldDB" id="A0A6N2MKU0"/>
<dbReference type="FunFam" id="3.80.10.10:FF:000041">
    <property type="entry name" value="LRR receptor-like serine/threonine-protein kinase ERECTA"/>
    <property type="match status" value="1"/>
</dbReference>
<evidence type="ECO:0000256" key="6">
    <source>
        <dbReference type="ARBA" id="ARBA00022989"/>
    </source>
</evidence>
<dbReference type="InterPro" id="IPR032675">
    <property type="entry name" value="LRR_dom_sf"/>
</dbReference>
<keyword evidence="5" id="KW-0677">Repeat</keyword>
<dbReference type="Gene3D" id="3.80.10.10">
    <property type="entry name" value="Ribonuclease Inhibitor"/>
    <property type="match status" value="1"/>
</dbReference>
<keyword evidence="9" id="KW-0325">Glycoprotein</keyword>
<evidence type="ECO:0000313" key="10">
    <source>
        <dbReference type="EMBL" id="VFU54783.1"/>
    </source>
</evidence>
<comment type="subcellular location">
    <subcellularLocation>
        <location evidence="1">Membrane</location>
        <topology evidence="1">Single-pass type I membrane protein</topology>
    </subcellularLocation>
</comment>
<name>A0A6N2MKU0_SALVM</name>
<accession>A0A6N2MKU0</accession>
<evidence type="ECO:0000256" key="4">
    <source>
        <dbReference type="ARBA" id="ARBA00022729"/>
    </source>
</evidence>
<dbReference type="EMBL" id="CAADRP010001852">
    <property type="protein sequence ID" value="VFU54783.1"/>
    <property type="molecule type" value="Genomic_DNA"/>
</dbReference>
<protein>
    <recommendedName>
        <fullName evidence="11">Leucine-rich repeat-containing N-terminal plant-type domain-containing protein</fullName>
    </recommendedName>
</protein>
<dbReference type="InterPro" id="IPR001611">
    <property type="entry name" value="Leu-rich_rpt"/>
</dbReference>
<proteinExistence type="predicted"/>
<dbReference type="InterPro" id="IPR046956">
    <property type="entry name" value="RLP23-like"/>
</dbReference>
<keyword evidence="6" id="KW-1133">Transmembrane helix</keyword>
<evidence type="ECO:0000256" key="9">
    <source>
        <dbReference type="ARBA" id="ARBA00023180"/>
    </source>
</evidence>
<evidence type="ECO:0000256" key="7">
    <source>
        <dbReference type="ARBA" id="ARBA00023136"/>
    </source>
</evidence>
<dbReference type="SUPFAM" id="SSF52058">
    <property type="entry name" value="L domain-like"/>
    <property type="match status" value="1"/>
</dbReference>
<evidence type="ECO:0008006" key="11">
    <source>
        <dbReference type="Google" id="ProtNLM"/>
    </source>
</evidence>
<keyword evidence="3" id="KW-0812">Transmembrane</keyword>
<dbReference type="PANTHER" id="PTHR48061:SF12">
    <property type="entry name" value="DISEASE RESISTANCE LIKE PROTEIN"/>
    <property type="match status" value="1"/>
</dbReference>